<evidence type="ECO:0000256" key="1">
    <source>
        <dbReference type="ARBA" id="ARBA00004651"/>
    </source>
</evidence>
<feature type="transmembrane region" description="Helical" evidence="6">
    <location>
        <begin position="74"/>
        <end position="96"/>
    </location>
</feature>
<gene>
    <name evidence="8" type="ORF">GCM10007901_24910</name>
</gene>
<evidence type="ECO:0000256" key="2">
    <source>
        <dbReference type="ARBA" id="ARBA00022475"/>
    </source>
</evidence>
<feature type="transmembrane region" description="Helical" evidence="6">
    <location>
        <begin position="197"/>
        <end position="215"/>
    </location>
</feature>
<reference evidence="9" key="1">
    <citation type="journal article" date="2019" name="Int. J. Syst. Evol. Microbiol.">
        <title>The Global Catalogue of Microorganisms (GCM) 10K type strain sequencing project: providing services to taxonomists for standard genome sequencing and annotation.</title>
        <authorList>
            <consortium name="The Broad Institute Genomics Platform"/>
            <consortium name="The Broad Institute Genome Sequencing Center for Infectious Disease"/>
            <person name="Wu L."/>
            <person name="Ma J."/>
        </authorList>
    </citation>
    <scope>NUCLEOTIDE SEQUENCE [LARGE SCALE GENOMIC DNA]</scope>
    <source>
        <strain evidence="9">NBRC 111980</strain>
    </source>
</reference>
<keyword evidence="9" id="KW-1185">Reference proteome</keyword>
<proteinExistence type="predicted"/>
<keyword evidence="2" id="KW-1003">Cell membrane</keyword>
<comment type="caution">
    <text evidence="8">The sequence shown here is derived from an EMBL/GenBank/DDBJ whole genome shotgun (WGS) entry which is preliminary data.</text>
</comment>
<evidence type="ECO:0000313" key="9">
    <source>
        <dbReference type="Proteomes" id="UP001156670"/>
    </source>
</evidence>
<evidence type="ECO:0000313" key="8">
    <source>
        <dbReference type="EMBL" id="GLQ93540.1"/>
    </source>
</evidence>
<sequence length="552" mass="61518">MQKSITENTWLRQIAVFVAYGTIYTLLRPYSVGIWHIVSGLRLSCLLLLPYRYWPALALAELGPSIYYASPEQAPFGLAWQIGNSIPSILFAMPIVAWCKRKLGLFPSKHLIRAKALLICIALSDAIWTAITTILLIAVVQPAGTPNHYQFQSVQIVQIFLGRYAGILTVLPIALALRLERPQPWRDRFFNWISNPLFQESIVLLLPSLAVLYWLNLHAPAEIKPVIRMTMLLPAAWLTMKHGWRAAAVGTMAAIICIFLNMESRIGDLDVIGAQAFIAFSVTCLFVLGIRVSMQNAMEEQERADAKAAVKLAQQGMYLCELRMRQASQTLEKAAGSLQLTQTRLLNRFKHMIPPVEGQSYYKEMATTQSQVHQLVESMHPTAWRERGLPAALRETIGRALDEAGIAYRFELKGRGLSQLSPSVHAAIYRLACEAVVYAVTKHAWSTITISLRGGLSHGQRWSTLRVEGKVDHTETAQPAQGKQLSQQLAAKLGANSLGVVALRDYARLYDGELHTLTKSDAFRITALMHDIGQRTQEPLAASPASLELYIR</sequence>
<keyword evidence="3 6" id="KW-0812">Transmembrane</keyword>
<keyword evidence="5 6" id="KW-0472">Membrane</keyword>
<feature type="transmembrane region" description="Helical" evidence="6">
    <location>
        <begin position="12"/>
        <end position="27"/>
    </location>
</feature>
<dbReference type="Proteomes" id="UP001156670">
    <property type="component" value="Unassembled WGS sequence"/>
</dbReference>
<protein>
    <recommendedName>
        <fullName evidence="7">MASE1 domain-containing protein</fullName>
    </recommendedName>
</protein>
<dbReference type="InterPro" id="IPR007895">
    <property type="entry name" value="MASE1"/>
</dbReference>
<feature type="transmembrane region" description="Helical" evidence="6">
    <location>
        <begin position="160"/>
        <end position="177"/>
    </location>
</feature>
<accession>A0ABQ5XSW7</accession>
<evidence type="ECO:0000259" key="7">
    <source>
        <dbReference type="Pfam" id="PF05231"/>
    </source>
</evidence>
<organism evidence="8 9">
    <name type="scientific">Dyella acidisoli</name>
    <dbReference type="NCBI Taxonomy" id="1867834"/>
    <lineage>
        <taxon>Bacteria</taxon>
        <taxon>Pseudomonadati</taxon>
        <taxon>Pseudomonadota</taxon>
        <taxon>Gammaproteobacteria</taxon>
        <taxon>Lysobacterales</taxon>
        <taxon>Rhodanobacteraceae</taxon>
        <taxon>Dyella</taxon>
    </lineage>
</organism>
<evidence type="ECO:0000256" key="6">
    <source>
        <dbReference type="SAM" id="Phobius"/>
    </source>
</evidence>
<feature type="transmembrane region" description="Helical" evidence="6">
    <location>
        <begin position="242"/>
        <end position="260"/>
    </location>
</feature>
<dbReference type="Pfam" id="PF05231">
    <property type="entry name" value="MASE1"/>
    <property type="match status" value="1"/>
</dbReference>
<evidence type="ECO:0000256" key="5">
    <source>
        <dbReference type="ARBA" id="ARBA00023136"/>
    </source>
</evidence>
<feature type="transmembrane region" description="Helical" evidence="6">
    <location>
        <begin position="34"/>
        <end position="54"/>
    </location>
</feature>
<feature type="transmembrane region" description="Helical" evidence="6">
    <location>
        <begin position="272"/>
        <end position="294"/>
    </location>
</feature>
<feature type="domain" description="MASE1" evidence="7">
    <location>
        <begin position="17"/>
        <end position="295"/>
    </location>
</feature>
<comment type="subcellular location">
    <subcellularLocation>
        <location evidence="1">Cell membrane</location>
        <topology evidence="1">Multi-pass membrane protein</topology>
    </subcellularLocation>
</comment>
<dbReference type="RefSeq" id="WP_284321252.1">
    <property type="nucleotide sequence ID" value="NZ_BSOB01000020.1"/>
</dbReference>
<evidence type="ECO:0000256" key="4">
    <source>
        <dbReference type="ARBA" id="ARBA00022989"/>
    </source>
</evidence>
<evidence type="ECO:0000256" key="3">
    <source>
        <dbReference type="ARBA" id="ARBA00022692"/>
    </source>
</evidence>
<name>A0ABQ5XSW7_9GAMM</name>
<keyword evidence="4 6" id="KW-1133">Transmembrane helix</keyword>
<dbReference type="EMBL" id="BSOB01000020">
    <property type="protein sequence ID" value="GLQ93540.1"/>
    <property type="molecule type" value="Genomic_DNA"/>
</dbReference>
<feature type="transmembrane region" description="Helical" evidence="6">
    <location>
        <begin position="116"/>
        <end position="140"/>
    </location>
</feature>